<dbReference type="InterPro" id="IPR036047">
    <property type="entry name" value="F-box-like_dom_sf"/>
</dbReference>
<dbReference type="Gene3D" id="1.20.1280.50">
    <property type="match status" value="1"/>
</dbReference>
<evidence type="ECO:0000259" key="1">
    <source>
        <dbReference type="SMART" id="SM00256"/>
    </source>
</evidence>
<feature type="domain" description="F-box" evidence="1">
    <location>
        <begin position="18"/>
        <end position="58"/>
    </location>
</feature>
<dbReference type="Pfam" id="PF00646">
    <property type="entry name" value="F-box"/>
    <property type="match status" value="1"/>
</dbReference>
<proteinExistence type="predicted"/>
<dbReference type="SUPFAM" id="SSF81383">
    <property type="entry name" value="F-box domain"/>
    <property type="match status" value="1"/>
</dbReference>
<protein>
    <submittedName>
        <fullName evidence="2">F-box protein</fullName>
    </submittedName>
</protein>
<dbReference type="Proteomes" id="UP000623129">
    <property type="component" value="Unassembled WGS sequence"/>
</dbReference>
<organism evidence="2 3">
    <name type="scientific">Carex littledalei</name>
    <dbReference type="NCBI Taxonomy" id="544730"/>
    <lineage>
        <taxon>Eukaryota</taxon>
        <taxon>Viridiplantae</taxon>
        <taxon>Streptophyta</taxon>
        <taxon>Embryophyta</taxon>
        <taxon>Tracheophyta</taxon>
        <taxon>Spermatophyta</taxon>
        <taxon>Magnoliopsida</taxon>
        <taxon>Liliopsida</taxon>
        <taxon>Poales</taxon>
        <taxon>Cyperaceae</taxon>
        <taxon>Cyperoideae</taxon>
        <taxon>Cariceae</taxon>
        <taxon>Carex</taxon>
        <taxon>Carex subgen. Euthyceras</taxon>
    </lineage>
</organism>
<dbReference type="InterPro" id="IPR055290">
    <property type="entry name" value="At3g26010-like"/>
</dbReference>
<sequence>MEASHLISCYQKGIHRTMNEDLLIEILARLPLKSLSRFKCVSKSWYRLISDKYLQQKLPLISTGVFFRSESDQFKEPRYASTADDGVIKESRLDFFPFHGKSTIVDACNGLLLYYQTAPVTFYVVNTTTKRWVSLPKPCRLTQLSILAFDPYSSPHYKVICFTGWRARGAELEIYSSETGKWDQHEIEFGIETDAISATMHYFNNILYILANPNFIVAINLTKISCNLIELPAKMNQDGRVGHSQGHLHYAHIDGKKLQIWMLKAVNKSDWVLKHETSVRDFIGTREIKPSILAFHPEKELVYIWIPSKMVSYNLRERRLEGMWKFDKEKGKAYLIQIWLFPCSSFLTNCLA</sequence>
<gene>
    <name evidence="2" type="ORF">FCM35_KLT03328</name>
</gene>
<comment type="caution">
    <text evidence="2">The sequence shown here is derived from an EMBL/GenBank/DDBJ whole genome shotgun (WGS) entry which is preliminary data.</text>
</comment>
<dbReference type="Pfam" id="PF24750">
    <property type="entry name" value="b-prop_At3g26010-like"/>
    <property type="match status" value="1"/>
</dbReference>
<reference evidence="2" key="1">
    <citation type="submission" date="2020-01" db="EMBL/GenBank/DDBJ databases">
        <title>Genome sequence of Kobresia littledalei, the first chromosome-level genome in the family Cyperaceae.</title>
        <authorList>
            <person name="Qu G."/>
        </authorList>
    </citation>
    <scope>NUCLEOTIDE SEQUENCE</scope>
    <source>
        <strain evidence="2">C.B.Clarke</strain>
        <tissue evidence="2">Leaf</tissue>
    </source>
</reference>
<evidence type="ECO:0000313" key="2">
    <source>
        <dbReference type="EMBL" id="KAF3331922.1"/>
    </source>
</evidence>
<evidence type="ECO:0000313" key="3">
    <source>
        <dbReference type="Proteomes" id="UP000623129"/>
    </source>
</evidence>
<accession>A0A833R2T3</accession>
<dbReference type="CDD" id="cd22157">
    <property type="entry name" value="F-box_AtFBW1-like"/>
    <property type="match status" value="1"/>
</dbReference>
<dbReference type="EMBL" id="SWLB01000012">
    <property type="protein sequence ID" value="KAF3331922.1"/>
    <property type="molecule type" value="Genomic_DNA"/>
</dbReference>
<dbReference type="SMART" id="SM00256">
    <property type="entry name" value="FBOX"/>
    <property type="match status" value="1"/>
</dbReference>
<keyword evidence="3" id="KW-1185">Reference proteome</keyword>
<dbReference type="OrthoDB" id="626202at2759"/>
<name>A0A833R2T3_9POAL</name>
<dbReference type="PANTHER" id="PTHR35546:SF130">
    <property type="entry name" value="EXPRESSED PROTEIN"/>
    <property type="match status" value="1"/>
</dbReference>
<dbReference type="NCBIfam" id="TIGR01640">
    <property type="entry name" value="F_box_assoc_1"/>
    <property type="match status" value="1"/>
</dbReference>
<dbReference type="PANTHER" id="PTHR35546">
    <property type="entry name" value="F-BOX PROTEIN INTERACTION DOMAIN PROTEIN-RELATED"/>
    <property type="match status" value="1"/>
</dbReference>
<dbReference type="AlphaFoldDB" id="A0A833R2T3"/>
<dbReference type="InterPro" id="IPR056592">
    <property type="entry name" value="Beta-prop_At3g26010-like"/>
</dbReference>
<dbReference type="InterPro" id="IPR017451">
    <property type="entry name" value="F-box-assoc_interact_dom"/>
</dbReference>
<dbReference type="InterPro" id="IPR001810">
    <property type="entry name" value="F-box_dom"/>
</dbReference>